<evidence type="ECO:0000313" key="1">
    <source>
        <dbReference type="EMBL" id="GIY43928.1"/>
    </source>
</evidence>
<reference evidence="1 2" key="1">
    <citation type="submission" date="2021-06" db="EMBL/GenBank/DDBJ databases">
        <title>Caerostris darwini draft genome.</title>
        <authorList>
            <person name="Kono N."/>
            <person name="Arakawa K."/>
        </authorList>
    </citation>
    <scope>NUCLEOTIDE SEQUENCE [LARGE SCALE GENOMIC DNA]</scope>
</reference>
<organism evidence="1 2">
    <name type="scientific">Caerostris darwini</name>
    <dbReference type="NCBI Taxonomy" id="1538125"/>
    <lineage>
        <taxon>Eukaryota</taxon>
        <taxon>Metazoa</taxon>
        <taxon>Ecdysozoa</taxon>
        <taxon>Arthropoda</taxon>
        <taxon>Chelicerata</taxon>
        <taxon>Arachnida</taxon>
        <taxon>Araneae</taxon>
        <taxon>Araneomorphae</taxon>
        <taxon>Entelegynae</taxon>
        <taxon>Araneoidea</taxon>
        <taxon>Araneidae</taxon>
        <taxon>Caerostris</taxon>
    </lineage>
</organism>
<accession>A0AAV4TBA7</accession>
<comment type="caution">
    <text evidence="1">The sequence shown here is derived from an EMBL/GenBank/DDBJ whole genome shotgun (WGS) entry which is preliminary data.</text>
</comment>
<keyword evidence="2" id="KW-1185">Reference proteome</keyword>
<dbReference type="EMBL" id="BPLQ01009431">
    <property type="protein sequence ID" value="GIY43928.1"/>
    <property type="molecule type" value="Genomic_DNA"/>
</dbReference>
<evidence type="ECO:0000313" key="2">
    <source>
        <dbReference type="Proteomes" id="UP001054837"/>
    </source>
</evidence>
<protein>
    <submittedName>
        <fullName evidence="1">Uncharacterized protein</fullName>
    </submittedName>
</protein>
<gene>
    <name evidence="1" type="ORF">CDAR_611201</name>
</gene>
<proteinExistence type="predicted"/>
<name>A0AAV4TBA7_9ARAC</name>
<dbReference type="AlphaFoldDB" id="A0AAV4TBA7"/>
<sequence>MNLPRFVNINISGNFQTSAISAWSKLIPTRLPPTAGLRIPSKHRSTVINTSGWKPTGLLDPRIHSRTVGFCQLHPKSGQAFRLRQCDMRDRFGFNELLNPSPFSYWGRNREGVDYESIR</sequence>
<dbReference type="Proteomes" id="UP001054837">
    <property type="component" value="Unassembled WGS sequence"/>
</dbReference>